<dbReference type="Proteomes" id="UP000464751">
    <property type="component" value="Chromosome"/>
</dbReference>
<sequence length="238" mass="26256">MSNLMLSRLWLDSVAAGLLLLCLAYWWLGNGVHEAAGTVMFALLIAHNVFNRRWYASVPRTRREPRSLFNVGVTLALLSAMLVLLATSVLISETLSEVLPPWGGFTARQVHTLAAYWALIIVAIHLGLRWPMLMGVARNALGIRMPNAARALALRTITAAIALYGIRSWLELGLGAKLSMQMTLDWWDFEEAVVGFFVHCGAIAGLVISATYYGVRLVQSLEARWTRAGPAKERPAEL</sequence>
<keyword evidence="4" id="KW-1185">Reference proteome</keyword>
<protein>
    <submittedName>
        <fullName evidence="3">DUF4405 domain-containing protein</fullName>
    </submittedName>
</protein>
<feature type="transmembrane region" description="Helical" evidence="1">
    <location>
        <begin position="9"/>
        <end position="29"/>
    </location>
</feature>
<organism evidence="3 4">
    <name type="scientific">Ancylobacter pratisalsi</name>
    <dbReference type="NCBI Taxonomy" id="1745854"/>
    <lineage>
        <taxon>Bacteria</taxon>
        <taxon>Pseudomonadati</taxon>
        <taxon>Pseudomonadota</taxon>
        <taxon>Alphaproteobacteria</taxon>
        <taxon>Hyphomicrobiales</taxon>
        <taxon>Xanthobacteraceae</taxon>
        <taxon>Ancylobacter</taxon>
    </lineage>
</organism>
<dbReference type="RefSeq" id="WP_163075844.1">
    <property type="nucleotide sequence ID" value="NZ_CP048630.1"/>
</dbReference>
<evidence type="ECO:0000259" key="2">
    <source>
        <dbReference type="Pfam" id="PF14358"/>
    </source>
</evidence>
<feature type="transmembrane region" description="Helical" evidence="1">
    <location>
        <begin position="67"/>
        <end position="91"/>
    </location>
</feature>
<proteinExistence type="predicted"/>
<dbReference type="AlphaFoldDB" id="A0A6P1YPQ2"/>
<gene>
    <name evidence="3" type="ORF">G3A50_14020</name>
</gene>
<keyword evidence="1" id="KW-0472">Membrane</keyword>
<evidence type="ECO:0000256" key="1">
    <source>
        <dbReference type="SAM" id="Phobius"/>
    </source>
</evidence>
<evidence type="ECO:0000313" key="3">
    <source>
        <dbReference type="EMBL" id="QIB34701.1"/>
    </source>
</evidence>
<feature type="transmembrane region" description="Helical" evidence="1">
    <location>
        <begin position="35"/>
        <end position="55"/>
    </location>
</feature>
<feature type="domain" description="Flavinylation-associated cytochrome" evidence="2">
    <location>
        <begin position="73"/>
        <end position="130"/>
    </location>
</feature>
<accession>A0A6P1YPQ2</accession>
<evidence type="ECO:0000313" key="4">
    <source>
        <dbReference type="Proteomes" id="UP000464751"/>
    </source>
</evidence>
<feature type="transmembrane region" description="Helical" evidence="1">
    <location>
        <begin position="192"/>
        <end position="215"/>
    </location>
</feature>
<feature type="transmembrane region" description="Helical" evidence="1">
    <location>
        <begin position="111"/>
        <end position="131"/>
    </location>
</feature>
<keyword evidence="1" id="KW-0812">Transmembrane</keyword>
<feature type="transmembrane region" description="Helical" evidence="1">
    <location>
        <begin position="152"/>
        <end position="170"/>
    </location>
</feature>
<keyword evidence="1" id="KW-1133">Transmembrane helix</keyword>
<dbReference type="EMBL" id="CP048630">
    <property type="protein sequence ID" value="QIB34701.1"/>
    <property type="molecule type" value="Genomic_DNA"/>
</dbReference>
<name>A0A6P1YPQ2_9HYPH</name>
<dbReference type="KEGG" id="apra:G3A50_14020"/>
<reference evidence="3 4" key="1">
    <citation type="submission" date="2020-02" db="EMBL/GenBank/DDBJ databases">
        <authorList>
            <person name="Li G."/>
        </authorList>
    </citation>
    <scope>NUCLEOTIDE SEQUENCE [LARGE SCALE GENOMIC DNA]</scope>
    <source>
        <strain evidence="3 4">DSM 102029</strain>
    </source>
</reference>
<dbReference type="InterPro" id="IPR025517">
    <property type="entry name" value="DUF4405"/>
</dbReference>
<dbReference type="Pfam" id="PF14358">
    <property type="entry name" value="DUF4405"/>
    <property type="match status" value="1"/>
</dbReference>